<protein>
    <recommendedName>
        <fullName evidence="1">Dinitrogenase iron-molybdenum cofactor biosynthesis domain-containing protein</fullName>
    </recommendedName>
</protein>
<dbReference type="Gene3D" id="3.30.420.130">
    <property type="entry name" value="Dinitrogenase iron-molybdenum cofactor biosynthesis domain"/>
    <property type="match status" value="1"/>
</dbReference>
<dbReference type="PANTHER" id="PTHR42983:SF1">
    <property type="entry name" value="IRON-MOLYBDENUM PROTEIN"/>
    <property type="match status" value="1"/>
</dbReference>
<gene>
    <name evidence="2" type="ORF">AUJ73_00935</name>
</gene>
<dbReference type="InterPro" id="IPR033913">
    <property type="entry name" value="MTH1175_dom"/>
</dbReference>
<dbReference type="InterPro" id="IPR036105">
    <property type="entry name" value="DiNase_FeMo-co_biosyn_sf"/>
</dbReference>
<dbReference type="SUPFAM" id="SSF53146">
    <property type="entry name" value="Nitrogenase accessory factor-like"/>
    <property type="match status" value="1"/>
</dbReference>
<name>A0A1J4TW54_9BACT</name>
<dbReference type="InterPro" id="IPR003731">
    <property type="entry name" value="Di-Nase_FeMo-co_biosynth"/>
</dbReference>
<evidence type="ECO:0000259" key="1">
    <source>
        <dbReference type="Pfam" id="PF02579"/>
    </source>
</evidence>
<organism evidence="2 3">
    <name type="scientific">Candidatus Gottesmanbacteria bacterium CG1_02_37_22</name>
    <dbReference type="NCBI Taxonomy" id="1805209"/>
    <lineage>
        <taxon>Bacteria</taxon>
        <taxon>Candidatus Gottesmaniibacteriota</taxon>
    </lineage>
</organism>
<evidence type="ECO:0000313" key="3">
    <source>
        <dbReference type="Proteomes" id="UP000183120"/>
    </source>
</evidence>
<proteinExistence type="predicted"/>
<reference evidence="2 3" key="1">
    <citation type="journal article" date="2016" name="Environ. Microbiol.">
        <title>Genomic resolution of a cold subsurface aquifer community provides metabolic insights for novel microbes adapted to high CO concentrations.</title>
        <authorList>
            <person name="Probst A.J."/>
            <person name="Castelle C.J."/>
            <person name="Singh A."/>
            <person name="Brown C.T."/>
            <person name="Anantharaman K."/>
            <person name="Sharon I."/>
            <person name="Hug L.A."/>
            <person name="Burstein D."/>
            <person name="Emerson J.B."/>
            <person name="Thomas B.C."/>
            <person name="Banfield J.F."/>
        </authorList>
    </citation>
    <scope>NUCLEOTIDE SEQUENCE [LARGE SCALE GENOMIC DNA]</scope>
    <source>
        <strain evidence="2">CG1_02_37_22</strain>
    </source>
</reference>
<evidence type="ECO:0000313" key="2">
    <source>
        <dbReference type="EMBL" id="OIO15243.1"/>
    </source>
</evidence>
<dbReference type="CDD" id="cd00851">
    <property type="entry name" value="MTH1175"/>
    <property type="match status" value="1"/>
</dbReference>
<feature type="domain" description="Dinitrogenase iron-molybdenum cofactor biosynthesis" evidence="1">
    <location>
        <begin position="13"/>
        <end position="104"/>
    </location>
</feature>
<dbReference type="Proteomes" id="UP000183120">
    <property type="component" value="Unassembled WGS sequence"/>
</dbReference>
<dbReference type="PANTHER" id="PTHR42983">
    <property type="entry name" value="DINITROGENASE IRON-MOLYBDENUM COFACTOR PROTEIN-RELATED"/>
    <property type="match status" value="1"/>
</dbReference>
<dbReference type="AlphaFoldDB" id="A0A1J4TW54"/>
<comment type="caution">
    <text evidence="2">The sequence shown here is derived from an EMBL/GenBank/DDBJ whole genome shotgun (WGS) entry which is preliminary data.</text>
</comment>
<dbReference type="STRING" id="1805209.AUJ73_00935"/>
<accession>A0A1J4TW54</accession>
<dbReference type="EMBL" id="MNUY01000015">
    <property type="protein sequence ID" value="OIO15243.1"/>
    <property type="molecule type" value="Genomic_DNA"/>
</dbReference>
<dbReference type="Pfam" id="PF02579">
    <property type="entry name" value="Nitro_FeMo-Co"/>
    <property type="match status" value="1"/>
</dbReference>
<sequence>MKIALSSSGKDTESNISEVFGRCANFLIMEIEDKKVNGIEAIENTSINQLGGAGISAAQMVAEKGIKAVITGNIGPRALDVFRQFNIQVYKGTGLVKEVIQDFIDSKLTKIQ</sequence>